<comment type="caution">
    <text evidence="2">The sequence shown here is derived from an EMBL/GenBank/DDBJ whole genome shotgun (WGS) entry which is preliminary data.</text>
</comment>
<dbReference type="InterPro" id="IPR050767">
    <property type="entry name" value="Sel1_AlgK"/>
</dbReference>
<sequence length="465" mass="51822">MLLLCTPLVTQAVLLPDLERGIRALEAGEVERAEANLRPLAKAGYVEAQHYLARLYKQANTPKSRLEAIRWYEASVSAYPLDIEPLARLRFLETGDPQHLLNAEQALVRLKKQGHPDALRRIIRLYRDFPGLVDDARIGRLLGEALETDDPDNIATVIDWYRKNDGVRENFIQLIQLCSRHYRRVDDCLPDLVLNARMGQNDERMDALIDQALSRYPSRDVDADLLYAMASALLTNDVPQPPEQLRAAELLEIAAKRRVKALARLGDLLVDRPDLIEDADPIGMLERAHEAGSAEAALTLGRAYMNGTLVEIDPDRAEDYLKQAAEALPAGKFSLARYYMRGFAGDAQYTRAAPLLLDAARAGYRRADLDLARFYSENRVVKANPAYAYAFARIAETNEVDGAEAFIAQLQPQLDDAMRAEGNAVAEKEYDARVQRREPFLKFAMTGGRDSGTETGSASATTASH</sequence>
<name>A0A363UJ74_9GAMM</name>
<evidence type="ECO:0000256" key="1">
    <source>
        <dbReference type="SAM" id="MobiDB-lite"/>
    </source>
</evidence>
<dbReference type="InterPro" id="IPR011990">
    <property type="entry name" value="TPR-like_helical_dom_sf"/>
</dbReference>
<dbReference type="PANTHER" id="PTHR11102">
    <property type="entry name" value="SEL-1-LIKE PROTEIN"/>
    <property type="match status" value="1"/>
</dbReference>
<organism evidence="2 3">
    <name type="scientific">Abyssibacter profundi</name>
    <dbReference type="NCBI Taxonomy" id="2182787"/>
    <lineage>
        <taxon>Bacteria</taxon>
        <taxon>Pseudomonadati</taxon>
        <taxon>Pseudomonadota</taxon>
        <taxon>Gammaproteobacteria</taxon>
        <taxon>Chromatiales</taxon>
        <taxon>Oceanococcaceae</taxon>
        <taxon>Abyssibacter</taxon>
    </lineage>
</organism>
<gene>
    <name evidence="2" type="ORF">DEH80_11810</name>
</gene>
<evidence type="ECO:0000313" key="2">
    <source>
        <dbReference type="EMBL" id="PWN55474.1"/>
    </source>
</evidence>
<dbReference type="SUPFAM" id="SSF81901">
    <property type="entry name" value="HCP-like"/>
    <property type="match status" value="2"/>
</dbReference>
<feature type="compositionally biased region" description="Low complexity" evidence="1">
    <location>
        <begin position="453"/>
        <end position="465"/>
    </location>
</feature>
<dbReference type="EMBL" id="QEQK01000010">
    <property type="protein sequence ID" value="PWN55474.1"/>
    <property type="molecule type" value="Genomic_DNA"/>
</dbReference>
<protein>
    <recommendedName>
        <fullName evidence="4">Sel1 repeat family protein</fullName>
    </recommendedName>
</protein>
<feature type="region of interest" description="Disordered" evidence="1">
    <location>
        <begin position="445"/>
        <end position="465"/>
    </location>
</feature>
<evidence type="ECO:0000313" key="3">
    <source>
        <dbReference type="Proteomes" id="UP000251800"/>
    </source>
</evidence>
<proteinExistence type="predicted"/>
<keyword evidence="3" id="KW-1185">Reference proteome</keyword>
<dbReference type="Gene3D" id="1.25.40.10">
    <property type="entry name" value="Tetratricopeptide repeat domain"/>
    <property type="match status" value="1"/>
</dbReference>
<dbReference type="PANTHER" id="PTHR11102:SF160">
    <property type="entry name" value="ERAD-ASSOCIATED E3 UBIQUITIN-PROTEIN LIGASE COMPONENT HRD3"/>
    <property type="match status" value="1"/>
</dbReference>
<reference evidence="2 3" key="1">
    <citation type="submission" date="2018-05" db="EMBL/GenBank/DDBJ databases">
        <title>Abyssibacter profundi OUC007T gen. nov., sp. nov, a marine bacterium isolated from seawater of the Mariana Trench.</title>
        <authorList>
            <person name="Zhou S."/>
        </authorList>
    </citation>
    <scope>NUCLEOTIDE SEQUENCE [LARGE SCALE GENOMIC DNA]</scope>
    <source>
        <strain evidence="2 3">OUC007</strain>
    </source>
</reference>
<dbReference type="AlphaFoldDB" id="A0A363UJ74"/>
<dbReference type="InterPro" id="IPR006597">
    <property type="entry name" value="Sel1-like"/>
</dbReference>
<dbReference type="Proteomes" id="UP000251800">
    <property type="component" value="Unassembled WGS sequence"/>
</dbReference>
<dbReference type="SMART" id="SM00671">
    <property type="entry name" value="SEL1"/>
    <property type="match status" value="4"/>
</dbReference>
<accession>A0A363UJ74</accession>
<evidence type="ECO:0008006" key="4">
    <source>
        <dbReference type="Google" id="ProtNLM"/>
    </source>
</evidence>